<evidence type="ECO:0000256" key="7">
    <source>
        <dbReference type="ARBA" id="ARBA00022833"/>
    </source>
</evidence>
<dbReference type="SUPFAM" id="SSF46946">
    <property type="entry name" value="S13-like H2TH domain"/>
    <property type="match status" value="1"/>
</dbReference>
<dbReference type="Gene3D" id="3.20.190.10">
    <property type="entry name" value="MutM-like, N-terminal"/>
    <property type="match status" value="1"/>
</dbReference>
<keyword evidence="6" id="KW-0378">Hydrolase</keyword>
<evidence type="ECO:0000256" key="5">
    <source>
        <dbReference type="ARBA" id="ARBA00022771"/>
    </source>
</evidence>
<evidence type="ECO:0000259" key="14">
    <source>
        <dbReference type="PROSITE" id="PS51068"/>
    </source>
</evidence>
<keyword evidence="7" id="KW-0862">Zinc</keyword>
<dbReference type="PANTHER" id="PTHR42697">
    <property type="entry name" value="ENDONUCLEASE 8"/>
    <property type="match status" value="1"/>
</dbReference>
<dbReference type="PROSITE" id="PS51068">
    <property type="entry name" value="FPG_CAT"/>
    <property type="match status" value="1"/>
</dbReference>
<evidence type="ECO:0000256" key="10">
    <source>
        <dbReference type="ARBA" id="ARBA00023239"/>
    </source>
</evidence>
<evidence type="ECO:0000256" key="3">
    <source>
        <dbReference type="ARBA" id="ARBA00022723"/>
    </source>
</evidence>
<evidence type="ECO:0000256" key="9">
    <source>
        <dbReference type="ARBA" id="ARBA00023204"/>
    </source>
</evidence>
<name>A0A6J7KQ40_9ZZZZ</name>
<dbReference type="EC" id="4.2.99.18" evidence="2"/>
<keyword evidence="9" id="KW-0234">DNA repair</keyword>
<dbReference type="GO" id="GO:0008270">
    <property type="term" value="F:zinc ion binding"/>
    <property type="evidence" value="ECO:0007669"/>
    <property type="project" value="UniProtKB-KW"/>
</dbReference>
<keyword evidence="10" id="KW-0456">Lyase</keyword>
<evidence type="ECO:0000256" key="4">
    <source>
        <dbReference type="ARBA" id="ARBA00022763"/>
    </source>
</evidence>
<dbReference type="PROSITE" id="PS51066">
    <property type="entry name" value="ZF_FPG_2"/>
    <property type="match status" value="1"/>
</dbReference>
<keyword evidence="8" id="KW-0238">DNA-binding</keyword>
<dbReference type="Gene3D" id="1.10.8.50">
    <property type="match status" value="1"/>
</dbReference>
<feature type="domain" description="Formamidopyrimidine-DNA glycosylase catalytic" evidence="14">
    <location>
        <begin position="2"/>
        <end position="92"/>
    </location>
</feature>
<accession>A0A6J7KQ40</accession>
<protein>
    <recommendedName>
        <fullName evidence="2">DNA-(apurinic or apyrimidinic site) lyase</fullName>
        <ecNumber evidence="2">4.2.99.18</ecNumber>
    </recommendedName>
</protein>
<dbReference type="SUPFAM" id="SSF81624">
    <property type="entry name" value="N-terminal domain of MutM-like DNA repair proteins"/>
    <property type="match status" value="1"/>
</dbReference>
<evidence type="ECO:0000259" key="13">
    <source>
        <dbReference type="PROSITE" id="PS51066"/>
    </source>
</evidence>
<dbReference type="InterPro" id="IPR000214">
    <property type="entry name" value="Znf_DNA_glyclase/AP_lyase"/>
</dbReference>
<evidence type="ECO:0000256" key="1">
    <source>
        <dbReference type="ARBA" id="ARBA00009409"/>
    </source>
</evidence>
<dbReference type="Pfam" id="PF06831">
    <property type="entry name" value="H2TH"/>
    <property type="match status" value="1"/>
</dbReference>
<reference evidence="15" key="1">
    <citation type="submission" date="2020-05" db="EMBL/GenBank/DDBJ databases">
        <authorList>
            <person name="Chiriac C."/>
            <person name="Salcher M."/>
            <person name="Ghai R."/>
            <person name="Kavagutti S V."/>
        </authorList>
    </citation>
    <scope>NUCLEOTIDE SEQUENCE</scope>
</reference>
<comment type="similarity">
    <text evidence="1">Belongs to the FPG family.</text>
</comment>
<evidence type="ECO:0000256" key="8">
    <source>
        <dbReference type="ARBA" id="ARBA00023125"/>
    </source>
</evidence>
<feature type="domain" description="FPG-type" evidence="13">
    <location>
        <begin position="228"/>
        <end position="262"/>
    </location>
</feature>
<evidence type="ECO:0000256" key="11">
    <source>
        <dbReference type="ARBA" id="ARBA00023268"/>
    </source>
</evidence>
<gene>
    <name evidence="15" type="ORF">UFOPK3837_00880</name>
</gene>
<keyword evidence="11" id="KW-0511">Multifunctional enzyme</keyword>
<dbReference type="Pfam" id="PF01149">
    <property type="entry name" value="Fapy_DNA_glyco"/>
    <property type="match status" value="1"/>
</dbReference>
<evidence type="ECO:0000256" key="12">
    <source>
        <dbReference type="ARBA" id="ARBA00023295"/>
    </source>
</evidence>
<dbReference type="CDD" id="cd08970">
    <property type="entry name" value="AcNei1_N"/>
    <property type="match status" value="1"/>
</dbReference>
<evidence type="ECO:0000313" key="15">
    <source>
        <dbReference type="EMBL" id="CAB4958036.1"/>
    </source>
</evidence>
<proteinExistence type="inferred from homology"/>
<dbReference type="InterPro" id="IPR015886">
    <property type="entry name" value="H2TH_FPG"/>
</dbReference>
<dbReference type="SMART" id="SM00898">
    <property type="entry name" value="Fapy_DNA_glyco"/>
    <property type="match status" value="1"/>
</dbReference>
<dbReference type="AlphaFoldDB" id="A0A6J7KQ40"/>
<keyword evidence="12" id="KW-0326">Glycosidase</keyword>
<dbReference type="SMART" id="SM01232">
    <property type="entry name" value="H2TH"/>
    <property type="match status" value="1"/>
</dbReference>
<keyword evidence="5" id="KW-0863">Zinc-finger</keyword>
<dbReference type="InterPro" id="IPR012319">
    <property type="entry name" value="FPG_cat"/>
</dbReference>
<dbReference type="InterPro" id="IPR035937">
    <property type="entry name" value="FPG_N"/>
</dbReference>
<dbReference type="EMBL" id="CAFBNO010000043">
    <property type="protein sequence ID" value="CAB4958036.1"/>
    <property type="molecule type" value="Genomic_DNA"/>
</dbReference>
<dbReference type="InterPro" id="IPR010979">
    <property type="entry name" value="Ribosomal_uS13-like_H2TH"/>
</dbReference>
<dbReference type="GO" id="GO:0140078">
    <property type="term" value="F:class I DNA-(apurinic or apyrimidinic site) endonuclease activity"/>
    <property type="evidence" value="ECO:0007669"/>
    <property type="project" value="UniProtKB-EC"/>
</dbReference>
<evidence type="ECO:0000256" key="6">
    <source>
        <dbReference type="ARBA" id="ARBA00022801"/>
    </source>
</evidence>
<dbReference type="GO" id="GO:0003684">
    <property type="term" value="F:damaged DNA binding"/>
    <property type="evidence" value="ECO:0007669"/>
    <property type="project" value="InterPro"/>
</dbReference>
<dbReference type="SUPFAM" id="SSF57716">
    <property type="entry name" value="Glucocorticoid receptor-like (DNA-binding domain)"/>
    <property type="match status" value="1"/>
</dbReference>
<evidence type="ECO:0000256" key="2">
    <source>
        <dbReference type="ARBA" id="ARBA00012720"/>
    </source>
</evidence>
<organism evidence="15">
    <name type="scientific">freshwater metagenome</name>
    <dbReference type="NCBI Taxonomy" id="449393"/>
    <lineage>
        <taxon>unclassified sequences</taxon>
        <taxon>metagenomes</taxon>
        <taxon>ecological metagenomes</taxon>
    </lineage>
</organism>
<keyword evidence="3" id="KW-0479">Metal-binding</keyword>
<sequence>MPEGHTVHRIANEFNELFGGKVLRVDSPQGRFSDSRLVDGQRLLRASAVGKQMFLHFGDDLILRIHLGIYGKWQFHKGSPPEVIGQVRARFTVPAVTAELRGPTVCELIDSDALATVYQRLGPDPLNPDEQGLEYTRFASRVRKSATSIGLLLMNQAVISGIGNVYRAEILFRARINPHTPGKQLKPRQIKEIWDDAVELLRIGVIHGVMITRDEFLDEDPGKSERNFVYKREGQVCRNCKKKIILEVAAGRKLYWCPGCQR</sequence>
<dbReference type="GO" id="GO:0006284">
    <property type="term" value="P:base-excision repair"/>
    <property type="evidence" value="ECO:0007669"/>
    <property type="project" value="InterPro"/>
</dbReference>
<keyword evidence="4" id="KW-0227">DNA damage</keyword>
<dbReference type="GO" id="GO:0000703">
    <property type="term" value="F:oxidized pyrimidine nucleobase lesion DNA N-glycosylase activity"/>
    <property type="evidence" value="ECO:0007669"/>
    <property type="project" value="TreeGrafter"/>
</dbReference>
<dbReference type="PANTHER" id="PTHR42697:SF1">
    <property type="entry name" value="ENDONUCLEASE 8"/>
    <property type="match status" value="1"/>
</dbReference>